<dbReference type="GO" id="GO:0030014">
    <property type="term" value="C:CCR4-NOT complex"/>
    <property type="evidence" value="ECO:0007669"/>
    <property type="project" value="InterPro"/>
</dbReference>
<dbReference type="PANTHER" id="PTHR10797">
    <property type="entry name" value="CCR4-NOT TRANSCRIPTION COMPLEX SUBUNIT"/>
    <property type="match status" value="1"/>
</dbReference>
<dbReference type="InterPro" id="IPR039637">
    <property type="entry name" value="CNOT7/CNOT8/Pop2"/>
</dbReference>
<name>A0A1E5RYI7_HANUV</name>
<feature type="compositionally biased region" description="Polar residues" evidence="1">
    <location>
        <begin position="9"/>
        <end position="20"/>
    </location>
</feature>
<dbReference type="Gene3D" id="3.30.420.10">
    <property type="entry name" value="Ribonuclease H-like superfamily/Ribonuclease H"/>
    <property type="match status" value="1"/>
</dbReference>
<evidence type="ECO:0000256" key="1">
    <source>
        <dbReference type="SAM" id="MobiDB-lite"/>
    </source>
</evidence>
<dbReference type="InterPro" id="IPR036397">
    <property type="entry name" value="RNaseH_sf"/>
</dbReference>
<reference evidence="3" key="1">
    <citation type="journal article" date="2016" name="Genome Announc.">
        <title>Genome sequences of three species of Hanseniaspora isolated from spontaneous wine fermentations.</title>
        <authorList>
            <person name="Sternes P.R."/>
            <person name="Lee D."/>
            <person name="Kutyna D.R."/>
            <person name="Borneman A.R."/>
        </authorList>
    </citation>
    <scope>NUCLEOTIDE SEQUENCE [LARGE SCALE GENOMIC DNA]</scope>
    <source>
        <strain evidence="3">AWRI3580</strain>
    </source>
</reference>
<dbReference type="STRING" id="29833.A0A1E5RYI7"/>
<comment type="caution">
    <text evidence="2">The sequence shown here is derived from an EMBL/GenBank/DDBJ whole genome shotgun (WGS) entry which is preliminary data.</text>
</comment>
<evidence type="ECO:0000313" key="2">
    <source>
        <dbReference type="EMBL" id="OEJ91815.1"/>
    </source>
</evidence>
<accession>A0A1E5RYI7</accession>
<dbReference type="OrthoDB" id="1164111at2759"/>
<dbReference type="SUPFAM" id="SSF53098">
    <property type="entry name" value="Ribonuclease H-like"/>
    <property type="match status" value="1"/>
</dbReference>
<dbReference type="InterPro" id="IPR012337">
    <property type="entry name" value="RNaseH-like_sf"/>
</dbReference>
<protein>
    <submittedName>
        <fullName evidence="2">Poly(A) ribonuclease POP2</fullName>
    </submittedName>
</protein>
<sequence length="408" mass="46709">MMKHKAVPNTDNFPNRNMMQDGGNNNDAYIKYMVKDVLKDNFYKEFKNIVELSKKFNHISINVESAGTLGRPIGKFRGKKDYIYQTIRVNVDLFNIFKVGISLCDEFGNKPDNTFSTWQLHMKVDPENEMVPSEFLDFLDAASTIPETMSTQLKNTGIDLNEFAVRLTDSGLLFNANNTWIAHSGGYDFAYLLRLITDKPLPNNKLEFFSQINFYFPNYYDLDLINQRLNYQIFMVSGMKDDMFLPPQHLEMLADGLQIQQLPHYKTTGGVSLLILITYNHLCSLTKKKFPDEKDFSYIKNQLSAISMDNDFSNINKNTQNNTQFNQQHNMGQQAPNYQQQPNLNMMMQQQHGMMMNGGIPPGMNVPQGGRVMPPPSGNVSNSSGSASMVNHLQTLQMQHNNKAQQWK</sequence>
<keyword evidence="3" id="KW-1185">Reference proteome</keyword>
<gene>
    <name evidence="2" type="ORF">AWRI3580_g692</name>
</gene>
<proteinExistence type="predicted"/>
<dbReference type="VEuPathDB" id="FungiDB:AWRI3580_g692"/>
<evidence type="ECO:0000313" key="3">
    <source>
        <dbReference type="Proteomes" id="UP000095358"/>
    </source>
</evidence>
<dbReference type="EMBL" id="LPNN01000002">
    <property type="protein sequence ID" value="OEJ91815.1"/>
    <property type="molecule type" value="Genomic_DNA"/>
</dbReference>
<dbReference type="AlphaFoldDB" id="A0A1E5RYI7"/>
<organism evidence="2 3">
    <name type="scientific">Hanseniaspora uvarum</name>
    <name type="common">Yeast</name>
    <name type="synonym">Kloeckera apiculata</name>
    <dbReference type="NCBI Taxonomy" id="29833"/>
    <lineage>
        <taxon>Eukaryota</taxon>
        <taxon>Fungi</taxon>
        <taxon>Dikarya</taxon>
        <taxon>Ascomycota</taxon>
        <taxon>Saccharomycotina</taxon>
        <taxon>Saccharomycetes</taxon>
        <taxon>Saccharomycodales</taxon>
        <taxon>Saccharomycodaceae</taxon>
        <taxon>Hanseniaspora</taxon>
    </lineage>
</organism>
<dbReference type="GO" id="GO:0004535">
    <property type="term" value="F:poly(A)-specific ribonuclease activity"/>
    <property type="evidence" value="ECO:0007669"/>
    <property type="project" value="InterPro"/>
</dbReference>
<dbReference type="GO" id="GO:0003676">
    <property type="term" value="F:nucleic acid binding"/>
    <property type="evidence" value="ECO:0007669"/>
    <property type="project" value="InterPro"/>
</dbReference>
<feature type="region of interest" description="Disordered" evidence="1">
    <location>
        <begin position="1"/>
        <end position="20"/>
    </location>
</feature>
<dbReference type="Proteomes" id="UP000095358">
    <property type="component" value="Unassembled WGS sequence"/>
</dbReference>